<accession>A0A562QXG6</accession>
<dbReference type="Pfam" id="PF00150">
    <property type="entry name" value="Cellulase"/>
    <property type="match status" value="1"/>
</dbReference>
<evidence type="ECO:0000256" key="2">
    <source>
        <dbReference type="ARBA" id="ARBA00023295"/>
    </source>
</evidence>
<name>A0A562QXG6_9BURK</name>
<evidence type="ECO:0000256" key="1">
    <source>
        <dbReference type="ARBA" id="ARBA00022801"/>
    </source>
</evidence>
<comment type="similarity">
    <text evidence="3">Belongs to the glycosyl hydrolase 5 (cellulase A) family.</text>
</comment>
<reference evidence="5 6" key="1">
    <citation type="journal article" date="2015" name="Stand. Genomic Sci.">
        <title>Genomic Encyclopedia of Bacterial and Archaeal Type Strains, Phase III: the genomes of soil and plant-associated and newly described type strains.</title>
        <authorList>
            <person name="Whitman W.B."/>
            <person name="Woyke T."/>
            <person name="Klenk H.P."/>
            <person name="Zhou Y."/>
            <person name="Lilburn T.G."/>
            <person name="Beck B.J."/>
            <person name="De Vos P."/>
            <person name="Vandamme P."/>
            <person name="Eisen J.A."/>
            <person name="Garrity G."/>
            <person name="Hugenholtz P."/>
            <person name="Kyrpides N.C."/>
        </authorList>
    </citation>
    <scope>NUCLEOTIDE SEQUENCE [LARGE SCALE GENOMIC DNA]</scope>
    <source>
        <strain evidence="5 6">CGMCC 1.10822</strain>
    </source>
</reference>
<sequence length="508" mass="56567">MQKRLKATMSATANSGWAKPAVTHATAMQKRLKATMIATANSGWAEPAVTHATAMQKRLKATTIAAALQKKLMATMIAAASSMLTMQSTAQAATPPAAAAPLPMLHAEGTRWVDAQGRPATLRGTNLGNWLINEFWMMELDKAGPVDDQCKLEATFDQRFGYAERERLFGVLRDNWITQRDWDLMRRHGLNVVRLPFIYSVIEDEKKPRTLRADAWRYLDDAIAQAERRGMYVVLDLHGAVGSQGHEHHSGCANRNRFWSVPDYQARTEWLWQQIATRYRDRSAVAGYSVLNEPWGTTPENMAAVVRRLYTAIRAVDPNHVIILPGHVKNGIESYGRPAEQGLRNVAFEIHPYPGHFGWGMPGLKVHKDWLTCAPGEGDTVCKWDERMRRLDAPLFLGEVQPWALMGQRLGGQVARASFDTYAKYGWAATAWSWKVVTQAGGQGDGKWGFVTNAPGAKVPAIDFATAPKADIENLFRSFGTQPYELHQPLLDALTTASPRDIRDIHGN</sequence>
<dbReference type="AlphaFoldDB" id="A0A562QXG6"/>
<dbReference type="GO" id="GO:0009251">
    <property type="term" value="P:glucan catabolic process"/>
    <property type="evidence" value="ECO:0007669"/>
    <property type="project" value="TreeGrafter"/>
</dbReference>
<evidence type="ECO:0000313" key="6">
    <source>
        <dbReference type="Proteomes" id="UP000318431"/>
    </source>
</evidence>
<dbReference type="InterPro" id="IPR001547">
    <property type="entry name" value="Glyco_hydro_5"/>
</dbReference>
<dbReference type="GO" id="GO:0005576">
    <property type="term" value="C:extracellular region"/>
    <property type="evidence" value="ECO:0007669"/>
    <property type="project" value="TreeGrafter"/>
</dbReference>
<dbReference type="GO" id="GO:0009986">
    <property type="term" value="C:cell surface"/>
    <property type="evidence" value="ECO:0007669"/>
    <property type="project" value="TreeGrafter"/>
</dbReference>
<dbReference type="PANTHER" id="PTHR31297">
    <property type="entry name" value="GLUCAN ENDO-1,6-BETA-GLUCOSIDASE B"/>
    <property type="match status" value="1"/>
</dbReference>
<comment type="caution">
    <text evidence="5">The sequence shown here is derived from an EMBL/GenBank/DDBJ whole genome shotgun (WGS) entry which is preliminary data.</text>
</comment>
<dbReference type="Gene3D" id="3.20.20.80">
    <property type="entry name" value="Glycosidases"/>
    <property type="match status" value="1"/>
</dbReference>
<dbReference type="Proteomes" id="UP000318431">
    <property type="component" value="Unassembled WGS sequence"/>
</dbReference>
<dbReference type="InterPro" id="IPR017853">
    <property type="entry name" value="GH"/>
</dbReference>
<evidence type="ECO:0000259" key="4">
    <source>
        <dbReference type="Pfam" id="PF00150"/>
    </source>
</evidence>
<keyword evidence="6" id="KW-1185">Reference proteome</keyword>
<dbReference type="GO" id="GO:0008422">
    <property type="term" value="F:beta-glucosidase activity"/>
    <property type="evidence" value="ECO:0007669"/>
    <property type="project" value="TreeGrafter"/>
</dbReference>
<dbReference type="EMBL" id="VLLB01000011">
    <property type="protein sequence ID" value="TWI61531.1"/>
    <property type="molecule type" value="Genomic_DNA"/>
</dbReference>
<gene>
    <name evidence="5" type="ORF">IP91_04611</name>
</gene>
<evidence type="ECO:0000256" key="3">
    <source>
        <dbReference type="RuleBase" id="RU361153"/>
    </source>
</evidence>
<keyword evidence="1 3" id="KW-0378">Hydrolase</keyword>
<protein>
    <submittedName>
        <fullName evidence="5">Glucan 1,3-beta-glucosidase</fullName>
    </submittedName>
</protein>
<feature type="domain" description="Glycoside hydrolase family 5" evidence="4">
    <location>
        <begin position="178"/>
        <end position="435"/>
    </location>
</feature>
<proteinExistence type="inferred from homology"/>
<dbReference type="SUPFAM" id="SSF51445">
    <property type="entry name" value="(Trans)glycosidases"/>
    <property type="match status" value="1"/>
</dbReference>
<keyword evidence="2 3" id="KW-0326">Glycosidase</keyword>
<dbReference type="InterPro" id="IPR050386">
    <property type="entry name" value="Glycosyl_hydrolase_5"/>
</dbReference>
<evidence type="ECO:0000313" key="5">
    <source>
        <dbReference type="EMBL" id="TWI61531.1"/>
    </source>
</evidence>
<dbReference type="PANTHER" id="PTHR31297:SF13">
    <property type="entry name" value="PUTATIVE-RELATED"/>
    <property type="match status" value="1"/>
</dbReference>
<organism evidence="5 6">
    <name type="scientific">Pseudoduganella lurida</name>
    <dbReference type="NCBI Taxonomy" id="1036180"/>
    <lineage>
        <taxon>Bacteria</taxon>
        <taxon>Pseudomonadati</taxon>
        <taxon>Pseudomonadota</taxon>
        <taxon>Betaproteobacteria</taxon>
        <taxon>Burkholderiales</taxon>
        <taxon>Oxalobacteraceae</taxon>
        <taxon>Telluria group</taxon>
        <taxon>Pseudoduganella</taxon>
    </lineage>
</organism>